<gene>
    <name evidence="2" type="primary">bag</name>
    <name evidence="2" type="ORF">T4C_2576</name>
</gene>
<feature type="region of interest" description="Disordered" evidence="1">
    <location>
        <begin position="257"/>
        <end position="383"/>
    </location>
</feature>
<sequence>MAVMNSPTGSVLAICLTVASKPMSNIRSASSKIKNRQKLKFHKLNKATGRRHQDVTPSPEFVKLIVYADAAVSNGTPKASIGQQAPAHAEHLQRQLSCWNHHRRLGCYFPRYYTIALFKKRDDRQQKGSRFARACLCTDHQISALQKDRNAVTLHKGRNRHLQSTSLKPNSWNEFLGSGQLTPLVSTSTSICFSKLTPFEMYNALKSLSSNNFGTYVTGGFRISVPSHSPPFIPLRPNELLPLYLFAPALSYPESSLTLPKPPPPLPRPASPKPPPLPRPASPKPPPLPRPAFPKPPPLPRPASPKPRPLPRPASPKPPPLPRPASPKPPPLPRPASPKPPPLPRPKPPTLPPLPRPPLPNDSPLSKACSQYSNEPLRLSEAN</sequence>
<dbReference type="EMBL" id="JYDV01000068">
    <property type="protein sequence ID" value="KRZ36756.1"/>
    <property type="molecule type" value="Genomic_DNA"/>
</dbReference>
<dbReference type="Proteomes" id="UP000054826">
    <property type="component" value="Unassembled WGS sequence"/>
</dbReference>
<comment type="caution">
    <text evidence="2">The sequence shown here is derived from an EMBL/GenBank/DDBJ whole genome shotgun (WGS) entry which is preliminary data.</text>
</comment>
<organism evidence="2 3">
    <name type="scientific">Trichinella pseudospiralis</name>
    <name type="common">Parasitic roundworm</name>
    <dbReference type="NCBI Taxonomy" id="6337"/>
    <lineage>
        <taxon>Eukaryota</taxon>
        <taxon>Metazoa</taxon>
        <taxon>Ecdysozoa</taxon>
        <taxon>Nematoda</taxon>
        <taxon>Enoplea</taxon>
        <taxon>Dorylaimia</taxon>
        <taxon>Trichinellida</taxon>
        <taxon>Trichinellidae</taxon>
        <taxon>Trichinella</taxon>
    </lineage>
</organism>
<evidence type="ECO:0000256" key="1">
    <source>
        <dbReference type="SAM" id="MobiDB-lite"/>
    </source>
</evidence>
<evidence type="ECO:0000313" key="2">
    <source>
        <dbReference type="EMBL" id="KRZ36756.1"/>
    </source>
</evidence>
<proteinExistence type="predicted"/>
<reference evidence="2 3" key="1">
    <citation type="submission" date="2015-01" db="EMBL/GenBank/DDBJ databases">
        <title>Evolution of Trichinella species and genotypes.</title>
        <authorList>
            <person name="Korhonen P.K."/>
            <person name="Edoardo P."/>
            <person name="Giuseppe L.R."/>
            <person name="Gasser R.B."/>
        </authorList>
    </citation>
    <scope>NUCLEOTIDE SEQUENCE [LARGE SCALE GENOMIC DNA]</scope>
    <source>
        <strain evidence="2">ISS176</strain>
    </source>
</reference>
<protein>
    <submittedName>
        <fullName evidence="2">IgA FC receptor</fullName>
    </submittedName>
</protein>
<dbReference type="AlphaFoldDB" id="A0A0V1JP53"/>
<evidence type="ECO:0000313" key="3">
    <source>
        <dbReference type="Proteomes" id="UP000054826"/>
    </source>
</evidence>
<name>A0A0V1JP53_TRIPS</name>
<accession>A0A0V1JP53</accession>
<dbReference type="PRINTS" id="PR01217">
    <property type="entry name" value="PRICHEXTENSN"/>
</dbReference>
<feature type="compositionally biased region" description="Pro residues" evidence="1">
    <location>
        <begin position="260"/>
        <end position="361"/>
    </location>
</feature>
<dbReference type="AntiFam" id="ANF00149">
    <property type="entry name" value="Shadow ORF (opposite cshA)"/>
</dbReference>
<keyword evidence="2" id="KW-0675">Receptor</keyword>